<dbReference type="Gene3D" id="2.60.40.420">
    <property type="entry name" value="Cupredoxins - blue copper proteins"/>
    <property type="match status" value="1"/>
</dbReference>
<organism evidence="1 2">
    <name type="scientific">Candidatus Yanofskybacteria bacterium RIFCSPHIGHO2_02_FULL_43_15c</name>
    <dbReference type="NCBI Taxonomy" id="1802679"/>
    <lineage>
        <taxon>Bacteria</taxon>
        <taxon>Candidatus Yanofskyibacteriota</taxon>
    </lineage>
</organism>
<name>A0A1F8FG84_9BACT</name>
<sequence>MKKIIISLVIIGALAAGWLVFKKPSKQTPALSELTSPTLSPSPTATITKEPIGSRFEIIIRKEGVSSQNLNIKAGDTVIFVNKDTALHWPAAGTHPTHNLCPGFDPLHGLTQGETFSFTFNQAGVCPFHDHLNARKEIFSGVIIVEGGK</sequence>
<comment type="caution">
    <text evidence="1">The sequence shown here is derived from an EMBL/GenBank/DDBJ whole genome shotgun (WGS) entry which is preliminary data.</text>
</comment>
<dbReference type="Proteomes" id="UP000178197">
    <property type="component" value="Unassembled WGS sequence"/>
</dbReference>
<evidence type="ECO:0000313" key="2">
    <source>
        <dbReference type="Proteomes" id="UP000178197"/>
    </source>
</evidence>
<evidence type="ECO:0000313" key="1">
    <source>
        <dbReference type="EMBL" id="OGN11339.1"/>
    </source>
</evidence>
<protein>
    <recommendedName>
        <fullName evidence="3">EfeO-type cupredoxin-like domain-containing protein</fullName>
    </recommendedName>
</protein>
<dbReference type="EMBL" id="MGJT01000033">
    <property type="protein sequence ID" value="OGN11339.1"/>
    <property type="molecule type" value="Genomic_DNA"/>
</dbReference>
<dbReference type="InterPro" id="IPR008972">
    <property type="entry name" value="Cupredoxin"/>
</dbReference>
<gene>
    <name evidence="1" type="ORF">A3C71_02025</name>
</gene>
<accession>A0A1F8FG84</accession>
<dbReference type="AlphaFoldDB" id="A0A1F8FG84"/>
<evidence type="ECO:0008006" key="3">
    <source>
        <dbReference type="Google" id="ProtNLM"/>
    </source>
</evidence>
<proteinExistence type="predicted"/>
<reference evidence="1 2" key="1">
    <citation type="journal article" date="2016" name="Nat. Commun.">
        <title>Thousands of microbial genomes shed light on interconnected biogeochemical processes in an aquifer system.</title>
        <authorList>
            <person name="Anantharaman K."/>
            <person name="Brown C.T."/>
            <person name="Hug L.A."/>
            <person name="Sharon I."/>
            <person name="Castelle C.J."/>
            <person name="Probst A.J."/>
            <person name="Thomas B.C."/>
            <person name="Singh A."/>
            <person name="Wilkins M.J."/>
            <person name="Karaoz U."/>
            <person name="Brodie E.L."/>
            <person name="Williams K.H."/>
            <person name="Hubbard S.S."/>
            <person name="Banfield J.F."/>
        </authorList>
    </citation>
    <scope>NUCLEOTIDE SEQUENCE [LARGE SCALE GENOMIC DNA]</scope>
</reference>
<dbReference type="SUPFAM" id="SSF49503">
    <property type="entry name" value="Cupredoxins"/>
    <property type="match status" value="1"/>
</dbReference>